<name>A0A1M5EPE0_LOKAT</name>
<reference evidence="4" key="1">
    <citation type="submission" date="2016-11" db="EMBL/GenBank/DDBJ databases">
        <authorList>
            <person name="Varghese N."/>
            <person name="Submissions S."/>
        </authorList>
    </citation>
    <scope>NUCLEOTIDE SEQUENCE [LARGE SCALE GENOMIC DNA]</scope>
    <source>
        <strain evidence="4">DSM 29326</strain>
    </source>
</reference>
<sequence>MTIPRPVKPRQWGALMLTTVALTHATALPAQTAVPSVTTTPGIEGGEGGEGGESGAAQSTTDAQSNLNTLAKVDGYLRAGVEVYRQGHVDKAASLVAEARKKISDDLGADSDTDVMTPTDGLTKAITDAEPVADVEAAYATAQTAIAEAMAHHAVSAKGQLTAVYELLTAAAEEYDDSVTDGKIVNPIAWEEAHGFTLVAADIARRLADGGVTPAAETALAAIQPALDAFVYVDAAPQLLDAALLPAAAAQVEFAALTVK</sequence>
<feature type="chain" id="PRO_5009909894" description="YfdX protein" evidence="2">
    <location>
        <begin position="33"/>
        <end position="260"/>
    </location>
</feature>
<gene>
    <name evidence="3" type="ORF">SAMN05444339_1149</name>
</gene>
<dbReference type="AlphaFoldDB" id="A0A1M5EPE0"/>
<evidence type="ECO:0008006" key="5">
    <source>
        <dbReference type="Google" id="ProtNLM"/>
    </source>
</evidence>
<dbReference type="EMBL" id="FQUE01000014">
    <property type="protein sequence ID" value="SHF81158.1"/>
    <property type="molecule type" value="Genomic_DNA"/>
</dbReference>
<evidence type="ECO:0000256" key="2">
    <source>
        <dbReference type="SAM" id="SignalP"/>
    </source>
</evidence>
<protein>
    <recommendedName>
        <fullName evidence="5">YfdX protein</fullName>
    </recommendedName>
</protein>
<dbReference type="Proteomes" id="UP000183987">
    <property type="component" value="Unassembled WGS sequence"/>
</dbReference>
<feature type="signal peptide" evidence="2">
    <location>
        <begin position="1"/>
        <end position="32"/>
    </location>
</feature>
<keyword evidence="4" id="KW-1185">Reference proteome</keyword>
<evidence type="ECO:0000313" key="4">
    <source>
        <dbReference type="Proteomes" id="UP000183987"/>
    </source>
</evidence>
<keyword evidence="2" id="KW-0732">Signal</keyword>
<proteinExistence type="predicted"/>
<evidence type="ECO:0000313" key="3">
    <source>
        <dbReference type="EMBL" id="SHF81158.1"/>
    </source>
</evidence>
<accession>A0A1M5EPE0</accession>
<dbReference type="STRING" id="366533.SAMN05444339_1149"/>
<organism evidence="3 4">
    <name type="scientific">Loktanella atrilutea</name>
    <dbReference type="NCBI Taxonomy" id="366533"/>
    <lineage>
        <taxon>Bacteria</taxon>
        <taxon>Pseudomonadati</taxon>
        <taxon>Pseudomonadota</taxon>
        <taxon>Alphaproteobacteria</taxon>
        <taxon>Rhodobacterales</taxon>
        <taxon>Roseobacteraceae</taxon>
        <taxon>Loktanella</taxon>
    </lineage>
</organism>
<feature type="compositionally biased region" description="Gly residues" evidence="1">
    <location>
        <begin position="43"/>
        <end position="54"/>
    </location>
</feature>
<evidence type="ECO:0000256" key="1">
    <source>
        <dbReference type="SAM" id="MobiDB-lite"/>
    </source>
</evidence>
<feature type="region of interest" description="Disordered" evidence="1">
    <location>
        <begin position="32"/>
        <end position="62"/>
    </location>
</feature>